<dbReference type="EMBL" id="QVEP01000060">
    <property type="protein sequence ID" value="RGB74068.1"/>
    <property type="molecule type" value="Genomic_DNA"/>
</dbReference>
<keyword evidence="2" id="KW-1133">Transmembrane helix</keyword>
<reference evidence="4 5" key="1">
    <citation type="submission" date="2018-08" db="EMBL/GenBank/DDBJ databases">
        <title>A genome reference for cultivated species of the human gut microbiota.</title>
        <authorList>
            <person name="Zou Y."/>
            <person name="Xue W."/>
            <person name="Luo G."/>
        </authorList>
    </citation>
    <scope>NUCLEOTIDE SEQUENCE [LARGE SCALE GENOMIC DNA]</scope>
    <source>
        <strain evidence="4 5">AF45-17</strain>
    </source>
</reference>
<gene>
    <name evidence="4" type="ORF">DW070_15430</name>
</gene>
<keyword evidence="1" id="KW-0812">Transmembrane</keyword>
<evidence type="ECO:0000256" key="1">
    <source>
        <dbReference type="ARBA" id="ARBA00022692"/>
    </source>
</evidence>
<evidence type="ECO:0000256" key="3">
    <source>
        <dbReference type="ARBA" id="ARBA00023136"/>
    </source>
</evidence>
<keyword evidence="3" id="KW-0472">Membrane</keyword>
<organism evidence="4 5">
    <name type="scientific">Coprococcus catus</name>
    <dbReference type="NCBI Taxonomy" id="116085"/>
    <lineage>
        <taxon>Bacteria</taxon>
        <taxon>Bacillati</taxon>
        <taxon>Bacillota</taxon>
        <taxon>Clostridia</taxon>
        <taxon>Lachnospirales</taxon>
        <taxon>Lachnospiraceae</taxon>
        <taxon>Coprococcus</taxon>
    </lineage>
</organism>
<evidence type="ECO:0000313" key="4">
    <source>
        <dbReference type="EMBL" id="RGB74068.1"/>
    </source>
</evidence>
<evidence type="ECO:0000256" key="2">
    <source>
        <dbReference type="ARBA" id="ARBA00022989"/>
    </source>
</evidence>
<dbReference type="GO" id="GO:0016020">
    <property type="term" value="C:membrane"/>
    <property type="evidence" value="ECO:0007669"/>
    <property type="project" value="InterPro"/>
</dbReference>
<dbReference type="Gene3D" id="1.10.3860.10">
    <property type="entry name" value="Sodium:dicarboxylate symporter"/>
    <property type="match status" value="1"/>
</dbReference>
<dbReference type="Proteomes" id="UP000260773">
    <property type="component" value="Unassembled WGS sequence"/>
</dbReference>
<name>A0A3E2TF34_9FIRM</name>
<evidence type="ECO:0000313" key="5">
    <source>
        <dbReference type="Proteomes" id="UP000260773"/>
    </source>
</evidence>
<sequence length="53" mass="5537">MGLVTGIYRIIDQIHTATNATGDLVVAACVASTEGTLDRTAPTYTGDVKKITL</sequence>
<dbReference type="InterPro" id="IPR036458">
    <property type="entry name" value="Na:dicarbo_symporter_sf"/>
</dbReference>
<dbReference type="AlphaFoldDB" id="A0A3E2TF34"/>
<accession>A0A3E2TF34</accession>
<protein>
    <recommendedName>
        <fullName evidence="6">Dicarboxylate/amino acid:cation symporter</fullName>
    </recommendedName>
</protein>
<proteinExistence type="predicted"/>
<dbReference type="SUPFAM" id="SSF118215">
    <property type="entry name" value="Proton glutamate symport protein"/>
    <property type="match status" value="1"/>
</dbReference>
<dbReference type="GO" id="GO:0015293">
    <property type="term" value="F:symporter activity"/>
    <property type="evidence" value="ECO:0007669"/>
    <property type="project" value="InterPro"/>
</dbReference>
<evidence type="ECO:0008006" key="6">
    <source>
        <dbReference type="Google" id="ProtNLM"/>
    </source>
</evidence>
<comment type="caution">
    <text evidence="4">The sequence shown here is derived from an EMBL/GenBank/DDBJ whole genome shotgun (WGS) entry which is preliminary data.</text>
</comment>